<evidence type="ECO:0000259" key="2">
    <source>
        <dbReference type="Pfam" id="PF13837"/>
    </source>
</evidence>
<dbReference type="AlphaFoldDB" id="A0AAW0X415"/>
<organism evidence="3 4">
    <name type="scientific">Cherax quadricarinatus</name>
    <name type="common">Australian red claw crayfish</name>
    <dbReference type="NCBI Taxonomy" id="27406"/>
    <lineage>
        <taxon>Eukaryota</taxon>
        <taxon>Metazoa</taxon>
        <taxon>Ecdysozoa</taxon>
        <taxon>Arthropoda</taxon>
        <taxon>Crustacea</taxon>
        <taxon>Multicrustacea</taxon>
        <taxon>Malacostraca</taxon>
        <taxon>Eumalacostraca</taxon>
        <taxon>Eucarida</taxon>
        <taxon>Decapoda</taxon>
        <taxon>Pleocyemata</taxon>
        <taxon>Astacidea</taxon>
        <taxon>Parastacoidea</taxon>
        <taxon>Parastacidae</taxon>
        <taxon>Cherax</taxon>
    </lineage>
</organism>
<dbReference type="Proteomes" id="UP001445076">
    <property type="component" value="Unassembled WGS sequence"/>
</dbReference>
<feature type="compositionally biased region" description="Polar residues" evidence="1">
    <location>
        <begin position="179"/>
        <end position="190"/>
    </location>
</feature>
<dbReference type="PANTHER" id="PTHR47595:SF1">
    <property type="entry name" value="MYB_SANT-LIKE DNA-BINDING DOMAIN-CONTAINING PROTEIN"/>
    <property type="match status" value="1"/>
</dbReference>
<feature type="region of interest" description="Disordered" evidence="1">
    <location>
        <begin position="123"/>
        <end position="193"/>
    </location>
</feature>
<feature type="domain" description="Myb/SANT-like DNA-binding" evidence="2">
    <location>
        <begin position="420"/>
        <end position="504"/>
    </location>
</feature>
<dbReference type="PANTHER" id="PTHR47595">
    <property type="entry name" value="HEAT SHOCK 70 KDA PROTEIN 14"/>
    <property type="match status" value="1"/>
</dbReference>
<protein>
    <recommendedName>
        <fullName evidence="2">Myb/SANT-like DNA-binding domain-containing protein</fullName>
    </recommendedName>
</protein>
<sequence length="676" mass="77490">MESDFPWTDEQTYCFIQGRARLKIHCNETPDYVFQSIIDELGLTAQVNPSQARRHWDALVTRYKELSQPALEPEDAAPPSWPFYAAMHDALLTMPPSVLPISVGEEINAAGVVEEGSVLDEAFQEGQSMDGMEVGYEDDEEEEEEEEEEDEDEDEEEDGIIDEDENMGEGYEDEDSQDMNESQGDENSQGMDGVDIDEIWTEARTLRFIECRGAKESDMVTLGPTPVFAEILEELGMSEEVTVAEARKKWTQLVRRYLELKGPDAEDHKPAYGSTETLISNDVIEAGWLFFGPMHSVMESIKATSPDGGAKSRRSPEYTWSVEVTRKFIKIRGEKHTEISQKGHNAVYQDILEKLGIADRVSVMMARKKWNYLVKRYQDEEMAGGERTWAFMKEMGQVMKHFRGANVNKLKSRASPEFLWPNELTRRFIELRVARHSDFLETGIQTTYTEIMEELGLEHILNPNQLRKKWNYLVAKYKELSCTTGPDGSSPAPHSWPFYDDMQRALQQIPESAVHGNRTVRTNFENIWTREVTTRFIQLRGARPPDNTKKVSSVFANIVDELGLTSMITPNQARKKWNYLWSKYIDLSHPDISEYTRQSWPFYTTMQAVVGALPLSQVLTKKGIQCSSFTYDLQYMQYSRMRTYIILGSTIKFEKSNGTISGSIIYYGKTKALFYL</sequence>
<keyword evidence="4" id="KW-1185">Reference proteome</keyword>
<proteinExistence type="predicted"/>
<evidence type="ECO:0000313" key="4">
    <source>
        <dbReference type="Proteomes" id="UP001445076"/>
    </source>
</evidence>
<comment type="caution">
    <text evidence="3">The sequence shown here is derived from an EMBL/GenBank/DDBJ whole genome shotgun (WGS) entry which is preliminary data.</text>
</comment>
<dbReference type="InterPro" id="IPR044822">
    <property type="entry name" value="Myb_DNA-bind_4"/>
</dbReference>
<evidence type="ECO:0000313" key="3">
    <source>
        <dbReference type="EMBL" id="KAK8734365.1"/>
    </source>
</evidence>
<evidence type="ECO:0000256" key="1">
    <source>
        <dbReference type="SAM" id="MobiDB-lite"/>
    </source>
</evidence>
<name>A0AAW0X415_CHEQU</name>
<accession>A0AAW0X415</accession>
<feature type="compositionally biased region" description="Acidic residues" evidence="1">
    <location>
        <begin position="135"/>
        <end position="178"/>
    </location>
</feature>
<dbReference type="Pfam" id="PF13837">
    <property type="entry name" value="Myb_DNA-bind_4"/>
    <property type="match status" value="1"/>
</dbReference>
<dbReference type="EMBL" id="JARKIK010000051">
    <property type="protein sequence ID" value="KAK8734365.1"/>
    <property type="molecule type" value="Genomic_DNA"/>
</dbReference>
<gene>
    <name evidence="3" type="ORF">OTU49_006151</name>
</gene>
<reference evidence="3 4" key="1">
    <citation type="journal article" date="2024" name="BMC Genomics">
        <title>Genome assembly of redclaw crayfish (Cherax quadricarinatus) provides insights into its immune adaptation and hypoxia tolerance.</title>
        <authorList>
            <person name="Liu Z."/>
            <person name="Zheng J."/>
            <person name="Li H."/>
            <person name="Fang K."/>
            <person name="Wang S."/>
            <person name="He J."/>
            <person name="Zhou D."/>
            <person name="Weng S."/>
            <person name="Chi M."/>
            <person name="Gu Z."/>
            <person name="He J."/>
            <person name="Li F."/>
            <person name="Wang M."/>
        </authorList>
    </citation>
    <scope>NUCLEOTIDE SEQUENCE [LARGE SCALE GENOMIC DNA]</scope>
    <source>
        <strain evidence="3">ZL_2023a</strain>
    </source>
</reference>